<evidence type="ECO:0000313" key="8">
    <source>
        <dbReference type="Proteomes" id="UP000327013"/>
    </source>
</evidence>
<dbReference type="Proteomes" id="UP000327013">
    <property type="component" value="Unassembled WGS sequence"/>
</dbReference>
<name>A0A5N6KTB0_9ROSI</name>
<comment type="caution">
    <text evidence="7">The sequence shown here is derived from an EMBL/GenBank/DDBJ whole genome shotgun (WGS) entry which is preliminary data.</text>
</comment>
<evidence type="ECO:0000313" key="7">
    <source>
        <dbReference type="EMBL" id="KAB8343079.1"/>
    </source>
</evidence>
<keyword evidence="3" id="KW-0560">Oxidoreductase</keyword>
<gene>
    <name evidence="7" type="ORF">FH972_022673</name>
</gene>
<organism evidence="7 8">
    <name type="scientific">Carpinus fangiana</name>
    <dbReference type="NCBI Taxonomy" id="176857"/>
    <lineage>
        <taxon>Eukaryota</taxon>
        <taxon>Viridiplantae</taxon>
        <taxon>Streptophyta</taxon>
        <taxon>Embryophyta</taxon>
        <taxon>Tracheophyta</taxon>
        <taxon>Spermatophyta</taxon>
        <taxon>Magnoliopsida</taxon>
        <taxon>eudicotyledons</taxon>
        <taxon>Gunneridae</taxon>
        <taxon>Pentapetalae</taxon>
        <taxon>rosids</taxon>
        <taxon>fabids</taxon>
        <taxon>Fagales</taxon>
        <taxon>Betulaceae</taxon>
        <taxon>Carpinus</taxon>
    </lineage>
</organism>
<evidence type="ECO:0000259" key="6">
    <source>
        <dbReference type="Pfam" id="PF01494"/>
    </source>
</evidence>
<keyword evidence="4" id="KW-0503">Monooxygenase</keyword>
<feature type="region of interest" description="Disordered" evidence="5">
    <location>
        <begin position="273"/>
        <end position="337"/>
    </location>
</feature>
<feature type="compositionally biased region" description="Basic and acidic residues" evidence="5">
    <location>
        <begin position="273"/>
        <end position="288"/>
    </location>
</feature>
<dbReference type="OrthoDB" id="2017387at2759"/>
<evidence type="ECO:0000256" key="4">
    <source>
        <dbReference type="ARBA" id="ARBA00023033"/>
    </source>
</evidence>
<feature type="compositionally biased region" description="Polar residues" evidence="5">
    <location>
        <begin position="326"/>
        <end position="335"/>
    </location>
</feature>
<evidence type="ECO:0000256" key="1">
    <source>
        <dbReference type="ARBA" id="ARBA00022630"/>
    </source>
</evidence>
<keyword evidence="1" id="KW-0285">Flavoprotein</keyword>
<dbReference type="AlphaFoldDB" id="A0A5N6KTB0"/>
<dbReference type="GO" id="GO:0004497">
    <property type="term" value="F:monooxygenase activity"/>
    <property type="evidence" value="ECO:0007669"/>
    <property type="project" value="UniProtKB-KW"/>
</dbReference>
<dbReference type="Gene3D" id="3.50.50.60">
    <property type="entry name" value="FAD/NAD(P)-binding domain"/>
    <property type="match status" value="1"/>
</dbReference>
<accession>A0A5N6KTB0</accession>
<dbReference type="InterPro" id="IPR002938">
    <property type="entry name" value="FAD-bd"/>
</dbReference>
<feature type="domain" description="FAD-binding" evidence="6">
    <location>
        <begin position="416"/>
        <end position="574"/>
    </location>
</feature>
<keyword evidence="8" id="KW-1185">Reference proteome</keyword>
<feature type="domain" description="FAD-binding" evidence="6">
    <location>
        <begin position="698"/>
        <end position="733"/>
    </location>
</feature>
<reference evidence="7 8" key="1">
    <citation type="submission" date="2019-06" db="EMBL/GenBank/DDBJ databases">
        <title>A chromosomal-level reference genome of Carpinus fangiana (Coryloideae, Betulaceae).</title>
        <authorList>
            <person name="Yang X."/>
            <person name="Wang Z."/>
            <person name="Zhang L."/>
            <person name="Hao G."/>
            <person name="Liu J."/>
            <person name="Yang Y."/>
        </authorList>
    </citation>
    <scope>NUCLEOTIDE SEQUENCE [LARGE SCALE GENOMIC DNA]</scope>
    <source>
        <strain evidence="7">Cfa_2016G</strain>
        <tissue evidence="7">Leaf</tissue>
    </source>
</reference>
<evidence type="ECO:0000256" key="3">
    <source>
        <dbReference type="ARBA" id="ARBA00023002"/>
    </source>
</evidence>
<dbReference type="PANTHER" id="PTHR46972">
    <property type="entry name" value="MONOOXYGENASE ASQM-RELATED"/>
    <property type="match status" value="1"/>
</dbReference>
<dbReference type="EMBL" id="VIBQ01000012">
    <property type="protein sequence ID" value="KAB8343079.1"/>
    <property type="molecule type" value="Genomic_DNA"/>
</dbReference>
<keyword evidence="2" id="KW-0274">FAD</keyword>
<dbReference type="GO" id="GO:0071949">
    <property type="term" value="F:FAD binding"/>
    <property type="evidence" value="ECO:0007669"/>
    <property type="project" value="InterPro"/>
</dbReference>
<dbReference type="SUPFAM" id="SSF51905">
    <property type="entry name" value="FAD/NAD(P)-binding domain"/>
    <property type="match status" value="1"/>
</dbReference>
<dbReference type="PANTHER" id="PTHR46972:SF1">
    <property type="entry name" value="FAD DEPENDENT OXIDOREDUCTASE DOMAIN-CONTAINING PROTEIN"/>
    <property type="match status" value="1"/>
</dbReference>
<dbReference type="InterPro" id="IPR036188">
    <property type="entry name" value="FAD/NAD-bd_sf"/>
</dbReference>
<evidence type="ECO:0000256" key="2">
    <source>
        <dbReference type="ARBA" id="ARBA00022827"/>
    </source>
</evidence>
<sequence length="804" mass="88237">MEEATVHGEQAECILAVEDGGGLVVHALRNKQHVEARGDIARVQRVQVNGLVEHEVVRENLHAQLGGQRKEGELAGWNPRLRLTRLLDLHVLFGVDEDEANLLVDKAEAFRRWLALCGGEFGFGGRRRNNGAVGREAACSWSWRRVASADDCALVRASECGSMFGDCAADGIADVGADVDVSEGGYESGSSFGGVGVAEEVSWRVISDCAGRRRMKAGRWSKDSVGGDIVGNKVYSKVYNSQTGERGRVKVIRRGWVAVTSGQRRLLDRRFSHRAKEAKRADDEKLGRPTDVAKISERRAEGGSQSQWSRESGAEIWPGRRRQWEEASTSDSGSADSPVRTFVKLARRRDHKAVRWLASHGITAKSEMKDRLAMLMPGICQRPRISQSYITQLLIIEPIPKPQPSSTEMTTPTPKIAIVGGGPSGLTLARILHVHNIPATVYELDKHALERPQGGSLDLHERTGQEALRRAGLFDAFLQRARYDGEDLVVADRHGTRHIEMLGEDTGRPEIDRTVLREILLASLPAGQIQWGKKLARAEVGTLHFADGTSESGFDLIVGADGAWSKVRPLVTTVAPFYTGVSGVDINIAAVDARFPALAKFHGRGSFFIWGEEVGQVLLCQRLGDGSIRGYAFSREREGWSKENDIDWSDLAKAKEGVCEWMPSFAPELLEYVRCADSMTPRPLYQLPVGLEWQNQPGVALMGDAAHLMTPFAGEGVNAAMNDAMHFAEAIVKQPHDLVAAVKEYEAWMFPAAEKVTQKTWKSLMARFKDGGIAETKAMIAAGMQARKEQQKKEAEAQLANGST</sequence>
<dbReference type="Pfam" id="PF01494">
    <property type="entry name" value="FAD_binding_3"/>
    <property type="match status" value="2"/>
</dbReference>
<proteinExistence type="predicted"/>
<evidence type="ECO:0000256" key="5">
    <source>
        <dbReference type="SAM" id="MobiDB-lite"/>
    </source>
</evidence>
<protein>
    <recommendedName>
        <fullName evidence="6">FAD-binding domain-containing protein</fullName>
    </recommendedName>
</protein>
<dbReference type="PRINTS" id="PR00420">
    <property type="entry name" value="RNGMNOXGNASE"/>
</dbReference>